<dbReference type="GO" id="GO:0016746">
    <property type="term" value="F:acyltransferase activity"/>
    <property type="evidence" value="ECO:0007669"/>
    <property type="project" value="UniProtKB-KW"/>
</dbReference>
<dbReference type="AlphaFoldDB" id="A0A154MQ58"/>
<dbReference type="GO" id="GO:0042619">
    <property type="term" value="P:poly-hydroxybutyrate biosynthetic process"/>
    <property type="evidence" value="ECO:0007669"/>
    <property type="project" value="InterPro"/>
</dbReference>
<dbReference type="InterPro" id="IPR029058">
    <property type="entry name" value="AB_hydrolase_fold"/>
</dbReference>
<dbReference type="EMBL" id="LQCI01000009">
    <property type="protein sequence ID" value="KZB85987.1"/>
    <property type="molecule type" value="Genomic_DNA"/>
</dbReference>
<gene>
    <name evidence="6" type="ORF">ATP06_0227740</name>
    <name evidence="5" type="ORF">AVL48_27685</name>
</gene>
<reference evidence="6 8" key="2">
    <citation type="submission" date="2016-11" db="EMBL/GenBank/DDBJ databases">
        <title>Genome sequencing of Amycolatopsis regifaucium.</title>
        <authorList>
            <person name="Mayilraj S."/>
            <person name="Kaur N."/>
        </authorList>
    </citation>
    <scope>NUCLEOTIDE SEQUENCE [LARGE SCALE GENOMIC DNA]</scope>
    <source>
        <strain evidence="6 8">GY080</strain>
    </source>
</reference>
<feature type="domain" description="Poly-beta-hydroxybutyrate polymerase N-terminal" evidence="4">
    <location>
        <begin position="44"/>
        <end position="211"/>
    </location>
</feature>
<evidence type="ECO:0000256" key="2">
    <source>
        <dbReference type="ARBA" id="ARBA00023315"/>
    </source>
</evidence>
<feature type="region of interest" description="Disordered" evidence="3">
    <location>
        <begin position="1"/>
        <end position="30"/>
    </location>
</feature>
<dbReference type="EMBL" id="LOBU02000019">
    <property type="protein sequence ID" value="OKA04877.1"/>
    <property type="molecule type" value="Genomic_DNA"/>
</dbReference>
<feature type="compositionally biased region" description="Basic residues" evidence="3">
    <location>
        <begin position="522"/>
        <end position="536"/>
    </location>
</feature>
<dbReference type="SUPFAM" id="SSF53474">
    <property type="entry name" value="alpha/beta-Hydrolases"/>
    <property type="match status" value="1"/>
</dbReference>
<evidence type="ECO:0000313" key="7">
    <source>
        <dbReference type="Proteomes" id="UP000076321"/>
    </source>
</evidence>
<dbReference type="Pfam" id="PF07167">
    <property type="entry name" value="PhaC_N"/>
    <property type="match status" value="1"/>
</dbReference>
<dbReference type="PANTHER" id="PTHR36837:SF5">
    <property type="entry name" value="POLY-3-HYDROXYBUTYRATE SYNTHASE"/>
    <property type="match status" value="1"/>
</dbReference>
<dbReference type="Gene3D" id="3.40.50.1820">
    <property type="entry name" value="alpha/beta hydrolase"/>
    <property type="match status" value="1"/>
</dbReference>
<reference evidence="5 7" key="1">
    <citation type="submission" date="2015-12" db="EMBL/GenBank/DDBJ databases">
        <title>Amycolatopsis regifaucium genome sequencing and assembly.</title>
        <authorList>
            <person name="Mayilraj S."/>
        </authorList>
    </citation>
    <scope>NUCLEOTIDE SEQUENCE [LARGE SCALE GENOMIC DNA]</scope>
    <source>
        <strain evidence="5 7">GY080</strain>
    </source>
</reference>
<protein>
    <recommendedName>
        <fullName evidence="4">Poly-beta-hydroxybutyrate polymerase N-terminal domain-containing protein</fullName>
    </recommendedName>
</protein>
<dbReference type="Proteomes" id="UP000076321">
    <property type="component" value="Unassembled WGS sequence"/>
</dbReference>
<evidence type="ECO:0000256" key="1">
    <source>
        <dbReference type="ARBA" id="ARBA00022679"/>
    </source>
</evidence>
<evidence type="ECO:0000313" key="8">
    <source>
        <dbReference type="Proteomes" id="UP000186883"/>
    </source>
</evidence>
<evidence type="ECO:0000256" key="3">
    <source>
        <dbReference type="SAM" id="MobiDB-lite"/>
    </source>
</evidence>
<comment type="caution">
    <text evidence="5">The sequence shown here is derived from an EMBL/GenBank/DDBJ whole genome shotgun (WGS) entry which is preliminary data.</text>
</comment>
<name>A0A154MQ58_9PSEU</name>
<dbReference type="PANTHER" id="PTHR36837">
    <property type="entry name" value="POLY(3-HYDROXYALKANOATE) POLYMERASE SUBUNIT PHAC"/>
    <property type="match status" value="1"/>
</dbReference>
<evidence type="ECO:0000259" key="4">
    <source>
        <dbReference type="Pfam" id="PF07167"/>
    </source>
</evidence>
<keyword evidence="8" id="KW-1185">Reference proteome</keyword>
<keyword evidence="1" id="KW-0808">Transferase</keyword>
<dbReference type="InterPro" id="IPR051321">
    <property type="entry name" value="PHA/PHB_synthase"/>
</dbReference>
<keyword evidence="2" id="KW-0012">Acyltransferase</keyword>
<evidence type="ECO:0000313" key="6">
    <source>
        <dbReference type="EMBL" id="OKA04877.1"/>
    </source>
</evidence>
<evidence type="ECO:0000313" key="5">
    <source>
        <dbReference type="EMBL" id="KZB85987.1"/>
    </source>
</evidence>
<accession>A0A154MQ58</accession>
<dbReference type="OrthoDB" id="7208816at2"/>
<dbReference type="Proteomes" id="UP000186883">
    <property type="component" value="Unassembled WGS sequence"/>
</dbReference>
<proteinExistence type="predicted"/>
<sequence>MEAHDPEQHIYDRFKPSVSPPNSGARRWYREPRKAVEARPDPGDARFRDVVWNSPGYRFLLRGYLVWRRLVLASAEVPFVPAWRRPQARLLAELVAEASAPANTFIGNPTALRRVVTTRGASLARGMSNLLDDVVHRGGRPAKMPTGAYRLGTNLATTPGRVVYRDDLMEVLQYEPQTTEVHQVPLLLIPAWVNKFYIFDLAPGRSLVEWAVREGFTVFAISQRSPLPHHEKTGLDEYFQRVPLRALDVAREITGSSEVHLTGVCAGGMLAASLAAWLSAAGEPGAASLTLLVSALDHPSPDNGVNRWSDLEIKLLTRILADRDGLVDAGRISLLFDLLRSRDTLWQPSISGWFLGERPEPFDIWAWSEDGVGVPRVLFEQTLRSSIDNTLARGRLRLAGRPVDLSTAPQNAFVVAGVRDHIIPWQTVYHSARLLGGDVAFHLVPSGHVGSIISPPRPKAAYRTGPTPLPGDPSVWWTGSVPHQESWWQAWTRWLAPLSGPAVPARVPGSTRHPAGDFAPGRHVRSRARRHQGGDS</sequence>
<organism evidence="5 7">
    <name type="scientific">Amycolatopsis regifaucium</name>
    <dbReference type="NCBI Taxonomy" id="546365"/>
    <lineage>
        <taxon>Bacteria</taxon>
        <taxon>Bacillati</taxon>
        <taxon>Actinomycetota</taxon>
        <taxon>Actinomycetes</taxon>
        <taxon>Pseudonocardiales</taxon>
        <taxon>Pseudonocardiaceae</taxon>
        <taxon>Amycolatopsis</taxon>
    </lineage>
</organism>
<feature type="region of interest" description="Disordered" evidence="3">
    <location>
        <begin position="505"/>
        <end position="536"/>
    </location>
</feature>
<feature type="compositionally biased region" description="Basic and acidic residues" evidence="3">
    <location>
        <begin position="1"/>
        <end position="15"/>
    </location>
</feature>
<dbReference type="InterPro" id="IPR010941">
    <property type="entry name" value="PhaC_N"/>
</dbReference>